<feature type="transmembrane region" description="Helical" evidence="6">
    <location>
        <begin position="473"/>
        <end position="495"/>
    </location>
</feature>
<dbReference type="GO" id="GO:0015297">
    <property type="term" value="F:antiporter activity"/>
    <property type="evidence" value="ECO:0007669"/>
    <property type="project" value="InterPro"/>
</dbReference>
<dbReference type="InterPro" id="IPR002528">
    <property type="entry name" value="MATE_fam"/>
</dbReference>
<dbReference type="PANTHER" id="PTHR42893">
    <property type="entry name" value="PROTEIN DETOXIFICATION 44, CHLOROPLASTIC-RELATED"/>
    <property type="match status" value="1"/>
</dbReference>
<feature type="transmembrane region" description="Helical" evidence="6">
    <location>
        <begin position="141"/>
        <end position="163"/>
    </location>
</feature>
<feature type="transmembrane region" description="Helical" evidence="6">
    <location>
        <begin position="88"/>
        <end position="111"/>
    </location>
</feature>
<evidence type="ECO:0000313" key="7">
    <source>
        <dbReference type="EMBL" id="CAE0372545.1"/>
    </source>
</evidence>
<feature type="transmembrane region" description="Helical" evidence="6">
    <location>
        <begin position="447"/>
        <end position="467"/>
    </location>
</feature>
<dbReference type="PANTHER" id="PTHR42893:SF46">
    <property type="entry name" value="PROTEIN DETOXIFICATION 44, CHLOROPLASTIC"/>
    <property type="match status" value="1"/>
</dbReference>
<keyword evidence="4 6" id="KW-1133">Transmembrane helix</keyword>
<keyword evidence="5 6" id="KW-0472">Membrane</keyword>
<sequence length="509" mass="54136">MKRLYYLISLISIGDSFRQSIVLERRKYKKHQARIKIMQRTMTTKETTAKEEKVLSQGRALDREFITIAIPALIQFSAEPIVRVVDTIWLARLGAAALGGAGAALAATYAISKLYNDPLLRSSISLVAADSDGSGNAATAALSLALLVGFLQSTVSFLLAPVILSRISLVRPGSIMREPALAFFRVSALGAPISSLWLAVNGIFRGYGDTFTPLKAALLFTGLNAILCPFFIFKLNFGAGGAALATVSAQSIALYPLLRALAKRQNLNMQQLFQRSLTWTPELASSIKSFASAGAFIFIRTLGKICAYAVCAREAARLGAVASAAHSLCFQLGVATTQLCEAAAVATQSLLARVQGSSAPSSFRRSVALQLLVRGLGTGLIASTSLAIFTYFNQQNVLNTMCGSEPAIYAAAQSILPLVLFCQILKGCAYPVNGALMGFLDWKISSIVMWLAQAVCALTLIISANLSGGTTLYTLWSGLVALFSVQCLAGLARVISGTGPWKLLYTSSS</sequence>
<dbReference type="EMBL" id="HBIJ01020363">
    <property type="protein sequence ID" value="CAE0372546.1"/>
    <property type="molecule type" value="Transcribed_RNA"/>
</dbReference>
<dbReference type="InterPro" id="IPR044644">
    <property type="entry name" value="DinF-like"/>
</dbReference>
<organism evidence="8">
    <name type="scientific">Aureoumbra lagunensis</name>
    <dbReference type="NCBI Taxonomy" id="44058"/>
    <lineage>
        <taxon>Eukaryota</taxon>
        <taxon>Sar</taxon>
        <taxon>Stramenopiles</taxon>
        <taxon>Ochrophyta</taxon>
        <taxon>Pelagophyceae</taxon>
        <taxon>Pelagomonadales</taxon>
        <taxon>Aureoumbra</taxon>
    </lineage>
</organism>
<accession>A0A6S8EW80</accession>
<dbReference type="Pfam" id="PF01554">
    <property type="entry name" value="MatE"/>
    <property type="match status" value="1"/>
</dbReference>
<dbReference type="GO" id="GO:0042910">
    <property type="term" value="F:xenobiotic transmembrane transporter activity"/>
    <property type="evidence" value="ECO:0007669"/>
    <property type="project" value="InterPro"/>
</dbReference>
<feature type="transmembrane region" description="Helical" evidence="6">
    <location>
        <begin position="216"/>
        <end position="233"/>
    </location>
</feature>
<comment type="similarity">
    <text evidence="2">Belongs to the multi antimicrobial extrusion (MATE) (TC 2.A.66.1) family.</text>
</comment>
<evidence type="ECO:0000256" key="4">
    <source>
        <dbReference type="ARBA" id="ARBA00022989"/>
    </source>
</evidence>
<dbReference type="GO" id="GO:0016020">
    <property type="term" value="C:membrane"/>
    <property type="evidence" value="ECO:0007669"/>
    <property type="project" value="UniProtKB-SubCell"/>
</dbReference>
<evidence type="ECO:0000256" key="2">
    <source>
        <dbReference type="ARBA" id="ARBA00010199"/>
    </source>
</evidence>
<reference evidence="8" key="1">
    <citation type="submission" date="2021-01" db="EMBL/GenBank/DDBJ databases">
        <authorList>
            <person name="Corre E."/>
            <person name="Pelletier E."/>
            <person name="Niang G."/>
            <person name="Scheremetjew M."/>
            <person name="Finn R."/>
            <person name="Kale V."/>
            <person name="Holt S."/>
            <person name="Cochrane G."/>
            <person name="Meng A."/>
            <person name="Brown T."/>
            <person name="Cohen L."/>
        </authorList>
    </citation>
    <scope>NUCLEOTIDE SEQUENCE</scope>
    <source>
        <strain evidence="8">CCMP1510</strain>
    </source>
</reference>
<evidence type="ECO:0000256" key="5">
    <source>
        <dbReference type="ARBA" id="ARBA00023136"/>
    </source>
</evidence>
<feature type="transmembrane region" description="Helical" evidence="6">
    <location>
        <begin position="183"/>
        <end position="204"/>
    </location>
</feature>
<evidence type="ECO:0000256" key="1">
    <source>
        <dbReference type="ARBA" id="ARBA00004141"/>
    </source>
</evidence>
<feature type="transmembrane region" description="Helical" evidence="6">
    <location>
        <begin position="371"/>
        <end position="392"/>
    </location>
</feature>
<name>A0A6S8EW80_9STRA</name>
<keyword evidence="3 6" id="KW-0812">Transmembrane</keyword>
<dbReference type="AlphaFoldDB" id="A0A6S8EW80"/>
<evidence type="ECO:0000256" key="3">
    <source>
        <dbReference type="ARBA" id="ARBA00022692"/>
    </source>
</evidence>
<evidence type="ECO:0008006" key="9">
    <source>
        <dbReference type="Google" id="ProtNLM"/>
    </source>
</evidence>
<comment type="subcellular location">
    <subcellularLocation>
        <location evidence="1">Membrane</location>
        <topology evidence="1">Multi-pass membrane protein</topology>
    </subcellularLocation>
</comment>
<gene>
    <name evidence="7" type="ORF">ALAG00032_LOCUS13329</name>
    <name evidence="8" type="ORF">ALAG00032_LOCUS13330</name>
</gene>
<evidence type="ECO:0000256" key="6">
    <source>
        <dbReference type="SAM" id="Phobius"/>
    </source>
</evidence>
<dbReference type="EMBL" id="HBIJ01020362">
    <property type="protein sequence ID" value="CAE0372545.1"/>
    <property type="molecule type" value="Transcribed_RNA"/>
</dbReference>
<evidence type="ECO:0000313" key="8">
    <source>
        <dbReference type="EMBL" id="CAE0372546.1"/>
    </source>
</evidence>
<protein>
    <recommendedName>
        <fullName evidence="9">Protein DETOXIFICATION</fullName>
    </recommendedName>
</protein>
<proteinExistence type="inferred from homology"/>